<dbReference type="Pfam" id="PF04389">
    <property type="entry name" value="Peptidase_M28"/>
    <property type="match status" value="1"/>
</dbReference>
<dbReference type="EMBL" id="JAOSHN010000005">
    <property type="protein sequence ID" value="MCU7379234.1"/>
    <property type="molecule type" value="Genomic_DNA"/>
</dbReference>
<evidence type="ECO:0000313" key="2">
    <source>
        <dbReference type="EMBL" id="MCU7379234.1"/>
    </source>
</evidence>
<evidence type="ECO:0000313" key="3">
    <source>
        <dbReference type="Proteomes" id="UP001065549"/>
    </source>
</evidence>
<proteinExistence type="predicted"/>
<accession>A0A9J6QSP6</accession>
<dbReference type="Gene3D" id="3.50.30.30">
    <property type="match status" value="1"/>
</dbReference>
<dbReference type="PANTHER" id="PTHR10404:SF46">
    <property type="entry name" value="VACUOLAR PROTEIN SORTING-ASSOCIATED PROTEIN 70"/>
    <property type="match status" value="1"/>
</dbReference>
<dbReference type="Proteomes" id="UP001065549">
    <property type="component" value="Unassembled WGS sequence"/>
</dbReference>
<organism evidence="2 3">
    <name type="scientific">Hominibacterium faecale</name>
    <dbReference type="NCBI Taxonomy" id="2839743"/>
    <lineage>
        <taxon>Bacteria</taxon>
        <taxon>Bacillati</taxon>
        <taxon>Bacillota</taxon>
        <taxon>Clostridia</taxon>
        <taxon>Peptostreptococcales</taxon>
        <taxon>Anaerovoracaceae</taxon>
        <taxon>Hominibacterium</taxon>
    </lineage>
</organism>
<evidence type="ECO:0000259" key="1">
    <source>
        <dbReference type="Pfam" id="PF04389"/>
    </source>
</evidence>
<dbReference type="SUPFAM" id="SSF52025">
    <property type="entry name" value="PA domain"/>
    <property type="match status" value="1"/>
</dbReference>
<reference evidence="2" key="1">
    <citation type="submission" date="2022-09" db="EMBL/GenBank/DDBJ databases">
        <title>Culturomic study of gut microbiota in children with autism spectrum disorder.</title>
        <authorList>
            <person name="Efimov B.A."/>
            <person name="Chaplin A.V."/>
            <person name="Sokolova S.R."/>
            <person name="Pikina A.P."/>
            <person name="Korzhanova M."/>
            <person name="Belova V."/>
            <person name="Korostin D."/>
        </authorList>
    </citation>
    <scope>NUCLEOTIDE SEQUENCE</scope>
    <source>
        <strain evidence="2">ASD5510</strain>
    </source>
</reference>
<sequence length="689" mass="76957">MRNMILDKDIKNFCRELDVGFQVEFIKEYEKIGDSKLYGGKHCGSDAENEGSEFIAEKLKEIGLSNIQMLPCNTARYQFNSAEISVADEEKIIYPYGYVSPGTATEGLTAELMDLGKATKAECSALDLNGKIGLFAAMGTLEGASLSGQMEEAIRHGAAALVIYAAEDILNDETIRVQPPNIISDIPIVGICHGDAELLRNKVSAGNCVVTLKVDADFDPYGGTTYNVVGEIPGEISDERIVYTAHLDHYFRCLQDNMSTCSTLLGIAKAIIDSGYKPNRMITFAFHGSHETGGMDTRYPYIYGSYELTHESRKDWTGKTVANINFEYTALKMKKLQATAYIGVNRIPISYYTYSPELVGGGFEEKEQYAPQTEYYMLSWSDSISYHTAGIPTLCNDPISEQYYEGTGPYVGRDHSNFDNWDIFDTKILEDIGRFYGGMGLYIDSMPYLQLDYTEQAARIKNEVDIDLLNTLGITHEEYFNAVERLNMAAIQLNKTTESHNRDYIKALSSGLTHAEKKAFFDAAHEQNQYTLKAYKAVADGLDKINSCDFLCLATVKYMQNTELLMAAKEALVKGDAKAAFELLVQLDLAAASYYFDEEVAEHMRKQICDPEFVDRRTWAAGRELNVFTYYELMQSFAAESETGDGFEKTLALADKAIETEAGFIPQAMDDEKACIEKVTELIRKALDE</sequence>
<protein>
    <submittedName>
        <fullName evidence="2">M28 family peptidase</fullName>
    </submittedName>
</protein>
<dbReference type="InterPro" id="IPR046450">
    <property type="entry name" value="PA_dom_sf"/>
</dbReference>
<dbReference type="SUPFAM" id="SSF53187">
    <property type="entry name" value="Zn-dependent exopeptidases"/>
    <property type="match status" value="1"/>
</dbReference>
<dbReference type="InterPro" id="IPR039373">
    <property type="entry name" value="Peptidase_M28B"/>
</dbReference>
<dbReference type="InterPro" id="IPR007484">
    <property type="entry name" value="Peptidase_M28"/>
</dbReference>
<dbReference type="PANTHER" id="PTHR10404">
    <property type="entry name" value="N-ACETYLATED-ALPHA-LINKED ACIDIC DIPEPTIDASE"/>
    <property type="match status" value="1"/>
</dbReference>
<dbReference type="RefSeq" id="WP_253020354.1">
    <property type="nucleotide sequence ID" value="NZ_JAOSHN010000005.1"/>
</dbReference>
<name>A0A9J6QSP6_9FIRM</name>
<keyword evidence="3" id="KW-1185">Reference proteome</keyword>
<gene>
    <name evidence="2" type="ORF">OBO34_12845</name>
</gene>
<dbReference type="Gene3D" id="3.40.630.10">
    <property type="entry name" value="Zn peptidases"/>
    <property type="match status" value="1"/>
</dbReference>
<comment type="caution">
    <text evidence="2">The sequence shown here is derived from an EMBL/GenBank/DDBJ whole genome shotgun (WGS) entry which is preliminary data.</text>
</comment>
<feature type="domain" description="Peptidase M28" evidence="1">
    <location>
        <begin position="227"/>
        <end position="434"/>
    </location>
</feature>
<dbReference type="AlphaFoldDB" id="A0A9J6QSP6"/>